<gene>
    <name evidence="7" type="ORF">ACAOBT_LOCUS9602</name>
</gene>
<dbReference type="OrthoDB" id="79480at2759"/>
<feature type="compositionally biased region" description="Basic and acidic residues" evidence="5">
    <location>
        <begin position="125"/>
        <end position="149"/>
    </location>
</feature>
<dbReference type="GO" id="GO:0006281">
    <property type="term" value="P:DNA repair"/>
    <property type="evidence" value="ECO:0007669"/>
    <property type="project" value="UniProtKB-KW"/>
</dbReference>
<organism evidence="7 8">
    <name type="scientific">Acanthoscelides obtectus</name>
    <name type="common">Bean weevil</name>
    <name type="synonym">Bruchus obtectus</name>
    <dbReference type="NCBI Taxonomy" id="200917"/>
    <lineage>
        <taxon>Eukaryota</taxon>
        <taxon>Metazoa</taxon>
        <taxon>Ecdysozoa</taxon>
        <taxon>Arthropoda</taxon>
        <taxon>Hexapoda</taxon>
        <taxon>Insecta</taxon>
        <taxon>Pterygota</taxon>
        <taxon>Neoptera</taxon>
        <taxon>Endopterygota</taxon>
        <taxon>Coleoptera</taxon>
        <taxon>Polyphaga</taxon>
        <taxon>Cucujiformia</taxon>
        <taxon>Chrysomeloidea</taxon>
        <taxon>Chrysomelidae</taxon>
        <taxon>Bruchinae</taxon>
        <taxon>Bruchini</taxon>
        <taxon>Acanthoscelides</taxon>
    </lineage>
</organism>
<dbReference type="Pfam" id="PF12253">
    <property type="entry name" value="CAF1A_dimeriz"/>
    <property type="match status" value="1"/>
</dbReference>
<keyword evidence="8" id="KW-1185">Reference proteome</keyword>
<feature type="compositionally biased region" description="Basic and acidic residues" evidence="5">
    <location>
        <begin position="166"/>
        <end position="277"/>
    </location>
</feature>
<dbReference type="InterPro" id="IPR022043">
    <property type="entry name" value="CAF1A_DD"/>
</dbReference>
<dbReference type="PANTHER" id="PTHR15272:SF0">
    <property type="entry name" value="CHROMATIN ASSEMBLY FACTOR 1 SUBUNIT A"/>
    <property type="match status" value="1"/>
</dbReference>
<accession>A0A9P0KB62</accession>
<dbReference type="EMBL" id="CAKOFQ010006789">
    <property type="protein sequence ID" value="CAH1971772.1"/>
    <property type="molecule type" value="Genomic_DNA"/>
</dbReference>
<evidence type="ECO:0000256" key="3">
    <source>
        <dbReference type="ARBA" id="ARBA00023204"/>
    </source>
</evidence>
<evidence type="ECO:0000256" key="4">
    <source>
        <dbReference type="ARBA" id="ARBA00023242"/>
    </source>
</evidence>
<feature type="domain" description="Chromatin assembly factor 1 subunit A dimerization" evidence="6">
    <location>
        <begin position="401"/>
        <end position="472"/>
    </location>
</feature>
<dbReference type="GO" id="GO:0005634">
    <property type="term" value="C:nucleus"/>
    <property type="evidence" value="ECO:0007669"/>
    <property type="project" value="UniProtKB-SubCell"/>
</dbReference>
<keyword evidence="2" id="KW-0227">DNA damage</keyword>
<evidence type="ECO:0000313" key="8">
    <source>
        <dbReference type="Proteomes" id="UP001152888"/>
    </source>
</evidence>
<evidence type="ECO:0000256" key="1">
    <source>
        <dbReference type="ARBA" id="ARBA00004123"/>
    </source>
</evidence>
<feature type="region of interest" description="Disordered" evidence="5">
    <location>
        <begin position="82"/>
        <end position="277"/>
    </location>
</feature>
<comment type="caution">
    <text evidence="7">The sequence shown here is derived from an EMBL/GenBank/DDBJ whole genome shotgun (WGS) entry which is preliminary data.</text>
</comment>
<comment type="subcellular location">
    <subcellularLocation>
        <location evidence="1">Nucleus</location>
    </subcellularLocation>
</comment>
<evidence type="ECO:0000256" key="5">
    <source>
        <dbReference type="SAM" id="MobiDB-lite"/>
    </source>
</evidence>
<keyword evidence="3" id="KW-0234">DNA repair</keyword>
<feature type="compositionally biased region" description="Basic and acidic residues" evidence="5">
    <location>
        <begin position="94"/>
        <end position="104"/>
    </location>
</feature>
<feature type="region of interest" description="Disordered" evidence="5">
    <location>
        <begin position="434"/>
        <end position="480"/>
    </location>
</feature>
<evidence type="ECO:0000313" key="7">
    <source>
        <dbReference type="EMBL" id="CAH1971772.1"/>
    </source>
</evidence>
<reference evidence="7" key="1">
    <citation type="submission" date="2022-03" db="EMBL/GenBank/DDBJ databases">
        <authorList>
            <person name="Sayadi A."/>
        </authorList>
    </citation>
    <scope>NUCLEOTIDE SEQUENCE</scope>
</reference>
<dbReference type="GO" id="GO:0033186">
    <property type="term" value="C:CAF-1 complex"/>
    <property type="evidence" value="ECO:0007669"/>
    <property type="project" value="TreeGrafter"/>
</dbReference>
<evidence type="ECO:0000256" key="2">
    <source>
        <dbReference type="ARBA" id="ARBA00022763"/>
    </source>
</evidence>
<dbReference type="GO" id="GO:0006334">
    <property type="term" value="P:nucleosome assembly"/>
    <property type="evidence" value="ECO:0007669"/>
    <property type="project" value="TreeGrafter"/>
</dbReference>
<evidence type="ECO:0000259" key="6">
    <source>
        <dbReference type="Pfam" id="PF12253"/>
    </source>
</evidence>
<dbReference type="Proteomes" id="UP001152888">
    <property type="component" value="Unassembled WGS sequence"/>
</dbReference>
<proteinExistence type="predicted"/>
<dbReference type="PANTHER" id="PTHR15272">
    <property type="entry name" value="CHROMATIN ASSEMBLY FACTOR 1 SUBUNIT A CAF-1 SUBUNIT A"/>
    <property type="match status" value="1"/>
</dbReference>
<protein>
    <recommendedName>
        <fullName evidence="6">Chromatin assembly factor 1 subunit A dimerization domain-containing protein</fullName>
    </recommendedName>
</protein>
<dbReference type="AlphaFoldDB" id="A0A9P0KB62"/>
<sequence>MVTSGMTFAVHYGCTTASSRSRYHQGDLINDFGGLHIVDRQNRDQPVIYVAVATWIPSCNMYQLQNHSDDEDIDKTVLRGTNRTKQIFEPGGEPETKDQEEKDFNQTTSEVEVEENNSDMNTSRTDVESDSANKAEPSKEGSTIEKTKENLSVTPKRVLSPKQLKRRQESEKKRLEKQKEREEKERTKNEERERTKQEKLKMVEERQKEKEMKMEQKKKEKEEKEEQKRREKEEKEKMRKDKEEREEQKRKEREQEKLKKQQEIDEKNKEKQKEEEKKQKAAMAFVKFFVPIKRDCPTDEANKLNDRQAFKTFEVKSDMKLAPLRRNRLTEEGLKLLDKYVFEQDANVSYLVELKQGKSIGKSRKTWPCEDTVDDDVICIETDSDVGETVDEDKKQKFRAKFLKFHENRRPPYFGTWRKRSKYIKPRKPLVEDPDLISYEEDSDDDWEEEEQGESLNGSDDEADKENEDEKDDYEIDNDFFVPHGHLSEDEIDDEEEARLAPELMKQKLKLLKDEFEQDMQSKTHKLKPRYIGCVWYNKDGSNVDEAIDRYLKPLAMMTEGQIIIKARHTIVTSSKETPAKMLDVKYIPIFMKIVHGNTNKQRVLIEEFMTHMANTGYTLEMTKKDIKKNLKSMAKWTKCKNRYCWLINEEYKEKYGVDLKEPALN</sequence>
<name>A0A9P0KB62_ACAOB</name>
<feature type="compositionally biased region" description="Acidic residues" evidence="5">
    <location>
        <begin position="434"/>
        <end position="478"/>
    </location>
</feature>
<keyword evidence="4" id="KW-0539">Nucleus</keyword>